<keyword evidence="2 3" id="KW-0802">TPR repeat</keyword>
<dbReference type="InterPro" id="IPR011990">
    <property type="entry name" value="TPR-like_helical_dom_sf"/>
</dbReference>
<dbReference type="KEGG" id="gur:Gura_1321"/>
<dbReference type="Pfam" id="PF13432">
    <property type="entry name" value="TPR_16"/>
    <property type="match status" value="1"/>
</dbReference>
<dbReference type="Pfam" id="PF07719">
    <property type="entry name" value="TPR_2"/>
    <property type="match status" value="1"/>
</dbReference>
<gene>
    <name evidence="6" type="ordered locus">Gura_1321</name>
</gene>
<feature type="region of interest" description="Disordered" evidence="4">
    <location>
        <begin position="1"/>
        <end position="26"/>
    </location>
</feature>
<feature type="transmembrane region" description="Helical" evidence="5">
    <location>
        <begin position="187"/>
        <end position="208"/>
    </location>
</feature>
<organism evidence="6 7">
    <name type="scientific">Geotalea uraniireducens (strain Rf4)</name>
    <name type="common">Geobacter uraniireducens</name>
    <dbReference type="NCBI Taxonomy" id="351605"/>
    <lineage>
        <taxon>Bacteria</taxon>
        <taxon>Pseudomonadati</taxon>
        <taxon>Thermodesulfobacteriota</taxon>
        <taxon>Desulfuromonadia</taxon>
        <taxon>Geobacterales</taxon>
        <taxon>Geobacteraceae</taxon>
        <taxon>Geotalea</taxon>
    </lineage>
</organism>
<feature type="repeat" description="TPR" evidence="3">
    <location>
        <begin position="521"/>
        <end position="554"/>
    </location>
</feature>
<feature type="transmembrane region" description="Helical" evidence="5">
    <location>
        <begin position="240"/>
        <end position="259"/>
    </location>
</feature>
<feature type="compositionally biased region" description="Basic residues" evidence="4">
    <location>
        <begin position="1"/>
        <end position="17"/>
    </location>
</feature>
<proteinExistence type="predicted"/>
<dbReference type="InterPro" id="IPR013105">
    <property type="entry name" value="TPR_2"/>
</dbReference>
<keyword evidence="5" id="KW-0812">Transmembrane</keyword>
<evidence type="ECO:0000313" key="6">
    <source>
        <dbReference type="EMBL" id="ABQ25522.1"/>
    </source>
</evidence>
<dbReference type="HOGENOM" id="CLU_011615_5_1_7"/>
<evidence type="ECO:0000256" key="1">
    <source>
        <dbReference type="ARBA" id="ARBA00022737"/>
    </source>
</evidence>
<dbReference type="EMBL" id="CP000698">
    <property type="protein sequence ID" value="ABQ25522.1"/>
    <property type="molecule type" value="Genomic_DNA"/>
</dbReference>
<feature type="transmembrane region" description="Helical" evidence="5">
    <location>
        <begin position="345"/>
        <end position="369"/>
    </location>
</feature>
<feature type="repeat" description="TPR" evidence="3">
    <location>
        <begin position="589"/>
        <end position="622"/>
    </location>
</feature>
<keyword evidence="1" id="KW-0677">Repeat</keyword>
<dbReference type="RefSeq" id="WP_011938240.1">
    <property type="nucleotide sequence ID" value="NC_009483.1"/>
</dbReference>
<dbReference type="PROSITE" id="PS50005">
    <property type="entry name" value="TPR"/>
    <property type="match status" value="3"/>
</dbReference>
<evidence type="ECO:0000256" key="5">
    <source>
        <dbReference type="SAM" id="Phobius"/>
    </source>
</evidence>
<accession>A5GA75</accession>
<dbReference type="PANTHER" id="PTHR44227:SF3">
    <property type="entry name" value="PROTEIN O-MANNOSYL-TRANSFERASE TMTC4"/>
    <property type="match status" value="1"/>
</dbReference>
<dbReference type="AlphaFoldDB" id="A5GA75"/>
<dbReference type="SMART" id="SM00028">
    <property type="entry name" value="TPR"/>
    <property type="match status" value="4"/>
</dbReference>
<dbReference type="InterPro" id="IPR019734">
    <property type="entry name" value="TPR_rpt"/>
</dbReference>
<reference evidence="6 7" key="1">
    <citation type="submission" date="2007-05" db="EMBL/GenBank/DDBJ databases">
        <title>Complete sequence of Geobacter uraniireducens Rf4.</title>
        <authorList>
            <consortium name="US DOE Joint Genome Institute"/>
            <person name="Copeland A."/>
            <person name="Lucas S."/>
            <person name="Lapidus A."/>
            <person name="Barry K."/>
            <person name="Detter J.C."/>
            <person name="Glavina del Rio T."/>
            <person name="Hammon N."/>
            <person name="Israni S."/>
            <person name="Dalin E."/>
            <person name="Tice H."/>
            <person name="Pitluck S."/>
            <person name="Chertkov O."/>
            <person name="Brettin T."/>
            <person name="Bruce D."/>
            <person name="Han C."/>
            <person name="Schmutz J."/>
            <person name="Larimer F."/>
            <person name="Land M."/>
            <person name="Hauser L."/>
            <person name="Kyrpides N."/>
            <person name="Mikhailova N."/>
            <person name="Shelobolina E."/>
            <person name="Aklujkar M."/>
            <person name="Lovley D."/>
            <person name="Richardson P."/>
        </authorList>
    </citation>
    <scope>NUCLEOTIDE SEQUENCE [LARGE SCALE GENOMIC DNA]</scope>
    <source>
        <strain evidence="6 7">Rf4</strain>
    </source>
</reference>
<feature type="repeat" description="TPR" evidence="3">
    <location>
        <begin position="487"/>
        <end position="520"/>
    </location>
</feature>
<dbReference type="Gene3D" id="1.25.40.10">
    <property type="entry name" value="Tetratricopeptide repeat domain"/>
    <property type="match status" value="1"/>
</dbReference>
<keyword evidence="5" id="KW-1133">Transmembrane helix</keyword>
<dbReference type="Proteomes" id="UP000006695">
    <property type="component" value="Chromosome"/>
</dbReference>
<feature type="transmembrane region" description="Helical" evidence="5">
    <location>
        <begin position="381"/>
        <end position="403"/>
    </location>
</feature>
<evidence type="ECO:0000256" key="2">
    <source>
        <dbReference type="ARBA" id="ARBA00022803"/>
    </source>
</evidence>
<feature type="transmembrane region" description="Helical" evidence="5">
    <location>
        <begin position="36"/>
        <end position="60"/>
    </location>
</feature>
<feature type="transmembrane region" description="Helical" evidence="5">
    <location>
        <begin position="164"/>
        <end position="181"/>
    </location>
</feature>
<dbReference type="SUPFAM" id="SSF48452">
    <property type="entry name" value="TPR-like"/>
    <property type="match status" value="1"/>
</dbReference>
<protein>
    <submittedName>
        <fullName evidence="6">Tetratricopeptide TPR_2 repeat protein</fullName>
    </submittedName>
</protein>
<dbReference type="InterPro" id="IPR052346">
    <property type="entry name" value="O-mannosyl-transferase_TMTC"/>
</dbReference>
<evidence type="ECO:0000256" key="4">
    <source>
        <dbReference type="SAM" id="MobiDB-lite"/>
    </source>
</evidence>
<keyword evidence="5" id="KW-0472">Membrane</keyword>
<feature type="transmembrane region" description="Helical" evidence="5">
    <location>
        <begin position="266"/>
        <end position="287"/>
    </location>
</feature>
<dbReference type="OrthoDB" id="9778850at2"/>
<dbReference type="STRING" id="351605.Gura_1321"/>
<sequence length="638" mass="72001">MKKSSKIPGKNKIHREKRSSSPETENDDISLWHEPFVHVVFIIAAGFFVYFNTVTTPFLFDDYLYLVNNPAIKDFSYFADTDRILNLGINPDIKNNFILRPVSYFTFALNYALHGLDVRGYHVANLIIHIGNALLVYLLLSLSLQTPAMAADEQEKSDSPAVKLRYLPLFCALLFACHPLQTQAVTYIIQRFTPLVTLFYLGSLVLYVKGRLGATTTARTACYVISVIAAILAMKTKENAFTLPVIITLFEFIFFYGSIGKRIARLVPFLLTMAIIPVDLMELSSLAKPDESDAIIDSINLVNFRSVSPWDYLMTQFGVITTYLRLLVMPIGQNFDYDYPLQKNFFSSAVLMPLGFLLLILGTGIYVLYRSRDRRLPERHLFKIIAFGICWFFITLSVESSIIPIDDLIFEHRAYLPSIGFFMSIIAGIASLYSHRTGKSFFASKVALRTLSAVILCLSAAGMARNTIWADSVTFWSDVARKSPKKSRVHTNLGIALFEQGKTGAGIEEFRTAIRLKPSDTNARINLGKSLLIQKMYDEAASELLTAARLNPHDPVPHVFLGLVYEGKGELSNARWAYLAAIKISPASPDAHIRLGELYAKEEKIQDAKREYEAALRLYPDEIIRKKIVELNRMQDKR</sequence>
<evidence type="ECO:0000256" key="3">
    <source>
        <dbReference type="PROSITE-ProRule" id="PRU00339"/>
    </source>
</evidence>
<name>A5GA75_GEOUR</name>
<evidence type="ECO:0000313" key="7">
    <source>
        <dbReference type="Proteomes" id="UP000006695"/>
    </source>
</evidence>
<keyword evidence="7" id="KW-1185">Reference proteome</keyword>
<dbReference type="PANTHER" id="PTHR44227">
    <property type="match status" value="1"/>
</dbReference>
<feature type="transmembrane region" description="Helical" evidence="5">
    <location>
        <begin position="217"/>
        <end position="234"/>
    </location>
</feature>
<feature type="transmembrane region" description="Helical" evidence="5">
    <location>
        <begin position="415"/>
        <end position="434"/>
    </location>
</feature>
<feature type="transmembrane region" description="Helical" evidence="5">
    <location>
        <begin position="123"/>
        <end position="144"/>
    </location>
</feature>